<organism evidence="1 2">
    <name type="scientific">Geobacillus subterraneus</name>
    <dbReference type="NCBI Taxonomy" id="129338"/>
    <lineage>
        <taxon>Bacteria</taxon>
        <taxon>Bacillati</taxon>
        <taxon>Bacillota</taxon>
        <taxon>Bacilli</taxon>
        <taxon>Bacillales</taxon>
        <taxon>Anoxybacillaceae</taxon>
        <taxon>Geobacillus</taxon>
    </lineage>
</organism>
<gene>
    <name evidence="1" type="ORF">GsuE55_32630</name>
</gene>
<evidence type="ECO:0000313" key="1">
    <source>
        <dbReference type="EMBL" id="BBW98430.1"/>
    </source>
</evidence>
<name>A0A679FQS0_9BACL</name>
<keyword evidence="2" id="KW-1185">Reference proteome</keyword>
<protein>
    <submittedName>
        <fullName evidence="1">Uncharacterized protein</fullName>
    </submittedName>
</protein>
<evidence type="ECO:0000313" key="2">
    <source>
        <dbReference type="Proteomes" id="UP000501421"/>
    </source>
</evidence>
<dbReference type="AlphaFoldDB" id="A0A679FQS0"/>
<sequence length="39" mass="4592">MHKIKITSVKKEIDVKVFFVCIRKLNSVNYLDIIDVDII</sequence>
<accession>A0A679FQS0</accession>
<dbReference type="Proteomes" id="UP000501421">
    <property type="component" value="Chromosome"/>
</dbReference>
<reference evidence="2" key="1">
    <citation type="journal article" date="2020" name="Microbiol. Resour. Announc.">
        <title>Complete Genome Sequence of Geobacillus sp. Strain E55-1, Isolated from Mine Geyser in Japan.</title>
        <authorList>
            <person name="Miyazaki K."/>
            <person name="Hase E."/>
            <person name="Tokito N."/>
        </authorList>
    </citation>
    <scope>NUCLEOTIDE SEQUENCE [LARGE SCALE GENOMIC DNA]</scope>
    <source>
        <strain evidence="2">E55-1</strain>
    </source>
</reference>
<dbReference type="EMBL" id="AP022557">
    <property type="protein sequence ID" value="BBW98430.1"/>
    <property type="molecule type" value="Genomic_DNA"/>
</dbReference>
<proteinExistence type="predicted"/>